<evidence type="ECO:0000313" key="7">
    <source>
        <dbReference type="EMBL" id="RHK05444.1"/>
    </source>
</evidence>
<reference evidence="7 8" key="1">
    <citation type="submission" date="2018-08" db="EMBL/GenBank/DDBJ databases">
        <title>A genome reference for cultivated species of the human gut microbiota.</title>
        <authorList>
            <person name="Zou Y."/>
            <person name="Xue W."/>
            <person name="Luo G."/>
        </authorList>
    </citation>
    <scope>NUCLEOTIDE SEQUENCE [LARGE SCALE GENOMIC DNA]</scope>
    <source>
        <strain evidence="7 8">AF48-16</strain>
    </source>
</reference>
<sequence length="146" mass="16875">MVSEQEIVERLFEVYKLNRRYAEQKYGRFMPGRGQFNCLLVLDEKGTLTQKDLAAYLAIRSTSTGELLKKLAEKGLIQKEVDPKDKRSHLISLTEAGKEEAQRMKEKRSKAHQEMLTYLTAEEKQAFGQALAKIEQFYLEKEADVD</sequence>
<accession>A0A1L8SIJ5</accession>
<dbReference type="EMBL" id="CP046123">
    <property type="protein sequence ID" value="QGN31026.1"/>
    <property type="molecule type" value="Genomic_DNA"/>
</dbReference>
<protein>
    <submittedName>
        <fullName evidence="7">MarR family transcriptional regulator</fullName>
    </submittedName>
</protein>
<dbReference type="RefSeq" id="WP_005230651.1">
    <property type="nucleotide sequence ID" value="NZ_BAAAXK010000007.1"/>
</dbReference>
<dbReference type="GeneID" id="83457580"/>
<dbReference type="OrthoDB" id="1904211at2"/>
<organism evidence="7 8">
    <name type="scientific">Enterococcus casseliflavus</name>
    <name type="common">Enterococcus flavescens</name>
    <dbReference type="NCBI Taxonomy" id="37734"/>
    <lineage>
        <taxon>Bacteria</taxon>
        <taxon>Bacillati</taxon>
        <taxon>Bacillota</taxon>
        <taxon>Bacilli</taxon>
        <taxon>Lactobacillales</taxon>
        <taxon>Enterococcaceae</taxon>
        <taxon>Enterococcus</taxon>
    </lineage>
</organism>
<evidence type="ECO:0000256" key="2">
    <source>
        <dbReference type="ARBA" id="ARBA00023125"/>
    </source>
</evidence>
<keyword evidence="3" id="KW-0804">Transcription</keyword>
<dbReference type="PANTHER" id="PTHR42756">
    <property type="entry name" value="TRANSCRIPTIONAL REGULATOR, MARR"/>
    <property type="match status" value="1"/>
</dbReference>
<dbReference type="InterPro" id="IPR000835">
    <property type="entry name" value="HTH_MarR-typ"/>
</dbReference>
<keyword evidence="1" id="KW-0805">Transcription regulation</keyword>
<evidence type="ECO:0000313" key="10">
    <source>
        <dbReference type="Proteomes" id="UP001253851"/>
    </source>
</evidence>
<dbReference type="SUPFAM" id="SSF46785">
    <property type="entry name" value="Winged helix' DNA-binding domain"/>
    <property type="match status" value="1"/>
</dbReference>
<evidence type="ECO:0000313" key="8">
    <source>
        <dbReference type="Proteomes" id="UP000286288"/>
    </source>
</evidence>
<evidence type="ECO:0000313" key="9">
    <source>
        <dbReference type="Proteomes" id="UP000422837"/>
    </source>
</evidence>
<dbReference type="AlphaFoldDB" id="A0A1L8SIJ5"/>
<proteinExistence type="predicted"/>
<dbReference type="EMBL" id="JARQDZ010000007">
    <property type="protein sequence ID" value="MDT2983582.1"/>
    <property type="molecule type" value="Genomic_DNA"/>
</dbReference>
<evidence type="ECO:0000313" key="6">
    <source>
        <dbReference type="EMBL" id="QGN31026.1"/>
    </source>
</evidence>
<dbReference type="PROSITE" id="PS50995">
    <property type="entry name" value="HTH_MARR_2"/>
    <property type="match status" value="1"/>
</dbReference>
<dbReference type="Gene3D" id="1.10.10.10">
    <property type="entry name" value="Winged helix-like DNA-binding domain superfamily/Winged helix DNA-binding domain"/>
    <property type="match status" value="1"/>
</dbReference>
<dbReference type="PRINTS" id="PR00598">
    <property type="entry name" value="HTHMARR"/>
</dbReference>
<evidence type="ECO:0000256" key="1">
    <source>
        <dbReference type="ARBA" id="ARBA00023015"/>
    </source>
</evidence>
<dbReference type="Proteomes" id="UP000286288">
    <property type="component" value="Unassembled WGS sequence"/>
</dbReference>
<gene>
    <name evidence="7" type="ORF">DW084_13475</name>
    <name evidence="6" type="ORF">GFU50_16580</name>
    <name evidence="5" type="ORF">P7I34_12965</name>
</gene>
<dbReference type="InterPro" id="IPR036388">
    <property type="entry name" value="WH-like_DNA-bd_sf"/>
</dbReference>
<reference evidence="6 9" key="2">
    <citation type="submission" date="2019-11" db="EMBL/GenBank/DDBJ databases">
        <title>Detection and genome characteristic of a blood enterococcus casselifavus isolate from Zhengzhou,china.</title>
        <authorList>
            <person name="Wen P."/>
        </authorList>
    </citation>
    <scope>NUCLEOTIDE SEQUENCE [LARGE SCALE GENOMIC DNA]</scope>
    <source>
        <strain evidence="6 9">EC291</strain>
    </source>
</reference>
<dbReference type="InterPro" id="IPR036390">
    <property type="entry name" value="WH_DNA-bd_sf"/>
</dbReference>
<dbReference type="Proteomes" id="UP000422837">
    <property type="component" value="Chromosome"/>
</dbReference>
<dbReference type="PANTHER" id="PTHR42756:SF1">
    <property type="entry name" value="TRANSCRIPTIONAL REPRESSOR OF EMRAB OPERON"/>
    <property type="match status" value="1"/>
</dbReference>
<dbReference type="SMART" id="SM00347">
    <property type="entry name" value="HTH_MARR"/>
    <property type="match status" value="1"/>
</dbReference>
<feature type="domain" description="HTH marR-type" evidence="4">
    <location>
        <begin position="4"/>
        <end position="136"/>
    </location>
</feature>
<evidence type="ECO:0000313" key="5">
    <source>
        <dbReference type="EMBL" id="MDT2983582.1"/>
    </source>
</evidence>
<evidence type="ECO:0000259" key="4">
    <source>
        <dbReference type="PROSITE" id="PS50995"/>
    </source>
</evidence>
<name>A0A1L8SIJ5_ENTCA</name>
<dbReference type="GO" id="GO:0003700">
    <property type="term" value="F:DNA-binding transcription factor activity"/>
    <property type="evidence" value="ECO:0007669"/>
    <property type="project" value="InterPro"/>
</dbReference>
<dbReference type="GO" id="GO:0003677">
    <property type="term" value="F:DNA binding"/>
    <property type="evidence" value="ECO:0007669"/>
    <property type="project" value="UniProtKB-KW"/>
</dbReference>
<keyword evidence="2" id="KW-0238">DNA-binding</keyword>
<reference evidence="5 10" key="3">
    <citation type="submission" date="2023-03" db="EMBL/GenBank/DDBJ databases">
        <authorList>
            <person name="Shen W."/>
            <person name="Cai J."/>
        </authorList>
    </citation>
    <scope>NUCLEOTIDE SEQUENCE [LARGE SCALE GENOMIC DNA]</scope>
    <source>
        <strain evidence="5 10">B516</strain>
    </source>
</reference>
<dbReference type="EMBL" id="QRMZ01000019">
    <property type="protein sequence ID" value="RHK05444.1"/>
    <property type="molecule type" value="Genomic_DNA"/>
</dbReference>
<dbReference type="Pfam" id="PF01047">
    <property type="entry name" value="MarR"/>
    <property type="match status" value="1"/>
</dbReference>
<dbReference type="Proteomes" id="UP001253851">
    <property type="component" value="Unassembled WGS sequence"/>
</dbReference>
<evidence type="ECO:0000256" key="3">
    <source>
        <dbReference type="ARBA" id="ARBA00023163"/>
    </source>
</evidence>